<evidence type="ECO:0000256" key="3">
    <source>
        <dbReference type="ARBA" id="ARBA00023004"/>
    </source>
</evidence>
<dbReference type="AlphaFoldDB" id="T1BHW3"/>
<dbReference type="GO" id="GO:0046872">
    <property type="term" value="F:metal ion binding"/>
    <property type="evidence" value="ECO:0007669"/>
    <property type="project" value="UniProtKB-KW"/>
</dbReference>
<dbReference type="PANTHER" id="PTHR36843:SF1">
    <property type="entry name" value="COPROHEME DECARBOXYLASE"/>
    <property type="match status" value="1"/>
</dbReference>
<dbReference type="Pfam" id="PF06778">
    <property type="entry name" value="Chlor_dismutase"/>
    <property type="match status" value="1"/>
</dbReference>
<evidence type="ECO:0000256" key="1">
    <source>
        <dbReference type="ARBA" id="ARBA00022617"/>
    </source>
</evidence>
<evidence type="ECO:0000313" key="4">
    <source>
        <dbReference type="EMBL" id="EQD69242.1"/>
    </source>
</evidence>
<comment type="caution">
    <text evidence="4">The sequence shown here is derived from an EMBL/GenBank/DDBJ whole genome shotgun (WGS) entry which is preliminary data.</text>
</comment>
<dbReference type="PANTHER" id="PTHR36843">
    <property type="entry name" value="HEME-DEPENDENT PEROXIDASE YWFI-RELATED"/>
    <property type="match status" value="1"/>
</dbReference>
<protein>
    <submittedName>
        <fullName evidence="4">Chlorite dismutase</fullName>
    </submittedName>
</protein>
<keyword evidence="2" id="KW-0479">Metal-binding</keyword>
<proteinExistence type="predicted"/>
<feature type="non-terminal residue" evidence="4">
    <location>
        <position position="1"/>
    </location>
</feature>
<accession>T1BHW3</accession>
<dbReference type="EMBL" id="AUZY01003438">
    <property type="protein sequence ID" value="EQD69242.1"/>
    <property type="molecule type" value="Genomic_DNA"/>
</dbReference>
<organism evidence="4">
    <name type="scientific">mine drainage metagenome</name>
    <dbReference type="NCBI Taxonomy" id="410659"/>
    <lineage>
        <taxon>unclassified sequences</taxon>
        <taxon>metagenomes</taxon>
        <taxon>ecological metagenomes</taxon>
    </lineage>
</organism>
<name>T1BHW3_9ZZZZ</name>
<keyword evidence="3" id="KW-0408">Iron</keyword>
<keyword evidence="1" id="KW-0349">Heme</keyword>
<dbReference type="InterPro" id="IPR011008">
    <property type="entry name" value="Dimeric_a/b-barrel"/>
</dbReference>
<gene>
    <name evidence="4" type="ORF">B1B_05427</name>
</gene>
<sequence length="222" mass="25687">ESDPIYMEVLSFRFKHSSYMLSRENRADILMQINSVLSNFRKSAVSLKIYKSIRYDADYIVWFSTHYPDNIADLLSAIREKTRGFVTFVTGLLSIYDESPYVKKGTSLEDTLNEKPGKYLVAYPMSKANDWYQIPYEERKSIMAEHIGTALSHPENKGIRSYTTYSFGISDSEFVVIYEVESLVAWSRVTNKLREVKARKWITSETPVLVGTYSERVEFSTV</sequence>
<dbReference type="Gene3D" id="3.30.70.1030">
    <property type="entry name" value="Apc35880, domain 1"/>
    <property type="match status" value="1"/>
</dbReference>
<dbReference type="SUPFAM" id="SSF54909">
    <property type="entry name" value="Dimeric alpha+beta barrel"/>
    <property type="match status" value="1"/>
</dbReference>
<dbReference type="InterPro" id="IPR010644">
    <property type="entry name" value="ChdC/CLD"/>
</dbReference>
<dbReference type="GO" id="GO:0016491">
    <property type="term" value="F:oxidoreductase activity"/>
    <property type="evidence" value="ECO:0007669"/>
    <property type="project" value="InterPro"/>
</dbReference>
<reference evidence="4" key="2">
    <citation type="journal article" date="2014" name="ISME J.">
        <title>Microbial stratification in low pH oxic and suboxic macroscopic growths along an acid mine drainage.</title>
        <authorList>
            <person name="Mendez-Garcia C."/>
            <person name="Mesa V."/>
            <person name="Sprenger R.R."/>
            <person name="Richter M."/>
            <person name="Diez M.S."/>
            <person name="Solano J."/>
            <person name="Bargiela R."/>
            <person name="Golyshina O.V."/>
            <person name="Manteca A."/>
            <person name="Ramos J.L."/>
            <person name="Gallego J.R."/>
            <person name="Llorente I."/>
            <person name="Martins Dos Santos V.A."/>
            <person name="Jensen O.N."/>
            <person name="Pelaez A.I."/>
            <person name="Sanchez J."/>
            <person name="Ferrer M."/>
        </authorList>
    </citation>
    <scope>NUCLEOTIDE SEQUENCE</scope>
</reference>
<reference evidence="4" key="1">
    <citation type="submission" date="2013-08" db="EMBL/GenBank/DDBJ databases">
        <authorList>
            <person name="Mendez C."/>
            <person name="Richter M."/>
            <person name="Ferrer M."/>
            <person name="Sanchez J."/>
        </authorList>
    </citation>
    <scope>NUCLEOTIDE SEQUENCE</scope>
</reference>
<dbReference type="GO" id="GO:0020037">
    <property type="term" value="F:heme binding"/>
    <property type="evidence" value="ECO:0007669"/>
    <property type="project" value="InterPro"/>
</dbReference>
<evidence type="ECO:0000256" key="2">
    <source>
        <dbReference type="ARBA" id="ARBA00022723"/>
    </source>
</evidence>